<dbReference type="AlphaFoldDB" id="S6UBM3"/>
<organism evidence="1 2">
    <name type="scientific">Pseudomonas syringae pv. actinidiae ICMP 18807</name>
    <dbReference type="NCBI Taxonomy" id="1194404"/>
    <lineage>
        <taxon>Bacteria</taxon>
        <taxon>Pseudomonadati</taxon>
        <taxon>Pseudomonadota</taxon>
        <taxon>Gammaproteobacteria</taxon>
        <taxon>Pseudomonadales</taxon>
        <taxon>Pseudomonadaceae</taxon>
        <taxon>Pseudomonas</taxon>
        <taxon>Pseudomonas syringae</taxon>
    </lineage>
</organism>
<comment type="caution">
    <text evidence="1">The sequence shown here is derived from an EMBL/GenBank/DDBJ whole genome shotgun (WGS) entry which is preliminary data.</text>
</comment>
<dbReference type="Proteomes" id="UP000015729">
    <property type="component" value="Unassembled WGS sequence"/>
</dbReference>
<evidence type="ECO:0000313" key="1">
    <source>
        <dbReference type="EMBL" id="EPN51618.1"/>
    </source>
</evidence>
<gene>
    <name evidence="1" type="ORF">A244_17786</name>
</gene>
<protein>
    <submittedName>
        <fullName evidence="1">Glucarate dehydratase</fullName>
    </submittedName>
</protein>
<sequence>MNIQHSNITSKAPVITDMQVVPVAG</sequence>
<feature type="non-terminal residue" evidence="1">
    <location>
        <position position="25"/>
    </location>
</feature>
<evidence type="ECO:0000313" key="2">
    <source>
        <dbReference type="Proteomes" id="UP000015729"/>
    </source>
</evidence>
<reference evidence="1 2" key="1">
    <citation type="journal article" date="2013" name="PLoS Pathog.">
        <title>Genomic analysis of the Kiwifruit pathogen Pseudomonas syringae pv. actinidiae provides insight into the origins of an emergent plant disease.</title>
        <authorList>
            <person name="McCann H.C."/>
            <person name="Rikkerink E.H."/>
            <person name="Bertels F."/>
            <person name="Fiers M."/>
            <person name="Lu A."/>
            <person name="Rees-George J."/>
            <person name="Andersen M.T."/>
            <person name="Gleave A.P."/>
            <person name="Haubold B."/>
            <person name="Wohlers M.W."/>
            <person name="Guttman D.S."/>
            <person name="Wang P.W."/>
            <person name="Straub C."/>
            <person name="Vanneste J.L."/>
            <person name="Rainey P.B."/>
            <person name="Templeton M.D."/>
        </authorList>
    </citation>
    <scope>NUCLEOTIDE SEQUENCE [LARGE SCALE GENOMIC DNA]</scope>
    <source>
        <strain evidence="1 2">ICMP 18807</strain>
    </source>
</reference>
<dbReference type="EMBL" id="AOKG01001207">
    <property type="protein sequence ID" value="EPN51618.1"/>
    <property type="molecule type" value="Genomic_DNA"/>
</dbReference>
<accession>S6UBM3</accession>
<name>S6UBM3_PSESF</name>
<proteinExistence type="predicted"/>